<dbReference type="InterPro" id="IPR011989">
    <property type="entry name" value="ARM-like"/>
</dbReference>
<dbReference type="PANTHER" id="PTHR23315">
    <property type="entry name" value="U BOX DOMAIN-CONTAINING"/>
    <property type="match status" value="1"/>
</dbReference>
<sequence length="568" mass="61548">MALPELEDHLATHGVDPALSNHMVQNGWTTQNFSVIVDSISGFTDEIWTELSESPISLVQRSNLKIAWQQLQPAAVLPGRELQTGAAASAAGVPQEGSWAESFAPKIQPSTVAKLKKQFLVDYPSEVLTPETMPSTRLLSLAHHQHGKQEYRWIPWKFRMTQARLEDMVIYQRPKVPKIEGLQLHQLIWDEPPSLDINNQGMGVNAIRNMLDVHNIALALVGSCHLQRLRAYSLKFMSYMIQRLEGDSGLRLPNVLEAQAADKALWQLIHDLVLDQQFTLDNAIHEVTHLRSDMASLLQPRPKDQQEQFHYDVEPTPLQVAIGQAGAIHPLIRLLEDNEQRIRVVAAAVLNDLASDNPDNQVAITQGGAIDPLVRILKRDEAPALVMAASLLKSLAAGAAAEQDSAPSALLGAVPPLVALLRGKTLLAQEQAASTLGALAAHSPPIQAAIVRAGAVSPLVERLHGDMMKGTAIVALRNLATSHAENQQAIAEAGAILPLVKLLEDAMPMVREEAAEALWTLAQDNLENQLAIIRAGGSASMVALLKGDSQEQATLALLGVAEAVRNGA</sequence>
<dbReference type="GO" id="GO:0016740">
    <property type="term" value="F:transferase activity"/>
    <property type="evidence" value="ECO:0007669"/>
    <property type="project" value="UniProtKB-KW"/>
</dbReference>
<dbReference type="Gene3D" id="1.25.10.10">
    <property type="entry name" value="Leucine-rich Repeat Variant"/>
    <property type="match status" value="2"/>
</dbReference>
<evidence type="ECO:0000256" key="1">
    <source>
        <dbReference type="PROSITE-ProRule" id="PRU00259"/>
    </source>
</evidence>
<evidence type="ECO:0000313" key="4">
    <source>
        <dbReference type="Proteomes" id="UP001152797"/>
    </source>
</evidence>
<dbReference type="Proteomes" id="UP001152797">
    <property type="component" value="Unassembled WGS sequence"/>
</dbReference>
<reference evidence="2" key="1">
    <citation type="submission" date="2022-10" db="EMBL/GenBank/DDBJ databases">
        <authorList>
            <person name="Chen Y."/>
            <person name="Dougan E. K."/>
            <person name="Chan C."/>
            <person name="Rhodes N."/>
            <person name="Thang M."/>
        </authorList>
    </citation>
    <scope>NUCLEOTIDE SEQUENCE</scope>
</reference>
<dbReference type="Pfam" id="PF00514">
    <property type="entry name" value="Arm"/>
    <property type="match status" value="1"/>
</dbReference>
<gene>
    <name evidence="2" type="ORF">C1SCF055_LOCUS29542</name>
</gene>
<comment type="caution">
    <text evidence="2">The sequence shown here is derived from an EMBL/GenBank/DDBJ whole genome shotgun (WGS) entry which is preliminary data.</text>
</comment>
<dbReference type="InterPro" id="IPR000225">
    <property type="entry name" value="Armadillo"/>
</dbReference>
<dbReference type="OrthoDB" id="445465at2759"/>
<dbReference type="EMBL" id="CAMXCT030003314">
    <property type="protein sequence ID" value="CAL4791007.1"/>
    <property type="molecule type" value="Genomic_DNA"/>
</dbReference>
<evidence type="ECO:0000313" key="3">
    <source>
        <dbReference type="EMBL" id="CAL4791007.1"/>
    </source>
</evidence>
<keyword evidence="4" id="KW-1185">Reference proteome</keyword>
<dbReference type="SMART" id="SM00185">
    <property type="entry name" value="ARM"/>
    <property type="match status" value="6"/>
</dbReference>
<evidence type="ECO:0000313" key="2">
    <source>
        <dbReference type="EMBL" id="CAI4003695.1"/>
    </source>
</evidence>
<organism evidence="2">
    <name type="scientific">Cladocopium goreaui</name>
    <dbReference type="NCBI Taxonomy" id="2562237"/>
    <lineage>
        <taxon>Eukaryota</taxon>
        <taxon>Sar</taxon>
        <taxon>Alveolata</taxon>
        <taxon>Dinophyceae</taxon>
        <taxon>Suessiales</taxon>
        <taxon>Symbiodiniaceae</taxon>
        <taxon>Cladocopium</taxon>
    </lineage>
</organism>
<dbReference type="SUPFAM" id="SSF48371">
    <property type="entry name" value="ARM repeat"/>
    <property type="match status" value="1"/>
</dbReference>
<proteinExistence type="predicted"/>
<dbReference type="PANTHER" id="PTHR23315:SF7">
    <property type="entry name" value="U-BOX DOMAIN-CONTAINING PROTEIN 4"/>
    <property type="match status" value="1"/>
</dbReference>
<dbReference type="PROSITE" id="PS50176">
    <property type="entry name" value="ARM_REPEAT"/>
    <property type="match status" value="3"/>
</dbReference>
<feature type="repeat" description="ARM" evidence="1">
    <location>
        <begin position="454"/>
        <end position="494"/>
    </location>
</feature>
<reference evidence="3 4" key="2">
    <citation type="submission" date="2024-05" db="EMBL/GenBank/DDBJ databases">
        <authorList>
            <person name="Chen Y."/>
            <person name="Shah S."/>
            <person name="Dougan E. K."/>
            <person name="Thang M."/>
            <person name="Chan C."/>
        </authorList>
    </citation>
    <scope>NUCLEOTIDE SEQUENCE [LARGE SCALE GENOMIC DNA]</scope>
</reference>
<dbReference type="InterPro" id="IPR016024">
    <property type="entry name" value="ARM-type_fold"/>
</dbReference>
<accession>A0A9P1D5L3</accession>
<dbReference type="AlphaFoldDB" id="A0A9P1D5L3"/>
<keyword evidence="3" id="KW-0808">Transferase</keyword>
<dbReference type="EMBL" id="CAMXCT010003314">
    <property type="protein sequence ID" value="CAI4003695.1"/>
    <property type="molecule type" value="Genomic_DNA"/>
</dbReference>
<protein>
    <submittedName>
        <fullName evidence="3">RING-type E3 ubiquitin transferase</fullName>
    </submittedName>
</protein>
<feature type="repeat" description="ARM" evidence="1">
    <location>
        <begin position="494"/>
        <end position="536"/>
    </location>
</feature>
<name>A0A9P1D5L3_9DINO</name>
<dbReference type="EMBL" id="CAMXCT020003314">
    <property type="protein sequence ID" value="CAL1157070.1"/>
    <property type="molecule type" value="Genomic_DNA"/>
</dbReference>
<feature type="repeat" description="ARM" evidence="1">
    <location>
        <begin position="326"/>
        <end position="368"/>
    </location>
</feature>